<comment type="subcellular location">
    <subcellularLocation>
        <location evidence="1">Nucleus</location>
    </subcellularLocation>
</comment>
<feature type="repeat" description="WD" evidence="5">
    <location>
        <begin position="435"/>
        <end position="469"/>
    </location>
</feature>
<dbReference type="PANTHER" id="PTHR19865:SF0">
    <property type="entry name" value="U3 SMALL NUCLEOLAR RNA-INTERACTING PROTEIN 2"/>
    <property type="match status" value="1"/>
</dbReference>
<dbReference type="AlphaFoldDB" id="A0A6G1IBI3"/>
<accession>A0A6G1IBI3</accession>
<keyword evidence="4" id="KW-0539">Nucleus</keyword>
<dbReference type="Proteomes" id="UP000799640">
    <property type="component" value="Unassembled WGS sequence"/>
</dbReference>
<evidence type="ECO:0000256" key="6">
    <source>
        <dbReference type="SAM" id="MobiDB-lite"/>
    </source>
</evidence>
<evidence type="ECO:0000313" key="8">
    <source>
        <dbReference type="Proteomes" id="UP000799640"/>
    </source>
</evidence>
<dbReference type="PANTHER" id="PTHR19865">
    <property type="entry name" value="U3 SMALL NUCLEOLAR RNA INTERACTING PROTEIN 2"/>
    <property type="match status" value="1"/>
</dbReference>
<dbReference type="SUPFAM" id="SSF50978">
    <property type="entry name" value="WD40 repeat-like"/>
    <property type="match status" value="1"/>
</dbReference>
<dbReference type="InterPro" id="IPR036322">
    <property type="entry name" value="WD40_repeat_dom_sf"/>
</dbReference>
<evidence type="ECO:0000313" key="7">
    <source>
        <dbReference type="EMBL" id="KAF2405345.1"/>
    </source>
</evidence>
<dbReference type="InterPro" id="IPR039241">
    <property type="entry name" value="Rrp9-like"/>
</dbReference>
<dbReference type="EMBL" id="ML996687">
    <property type="protein sequence ID" value="KAF2405345.1"/>
    <property type="molecule type" value="Genomic_DNA"/>
</dbReference>
<dbReference type="PROSITE" id="PS50082">
    <property type="entry name" value="WD_REPEATS_2"/>
    <property type="match status" value="4"/>
</dbReference>
<feature type="repeat" description="WD" evidence="5">
    <location>
        <begin position="222"/>
        <end position="263"/>
    </location>
</feature>
<feature type="region of interest" description="Disordered" evidence="6">
    <location>
        <begin position="1"/>
        <end position="89"/>
    </location>
</feature>
<evidence type="ECO:0000256" key="4">
    <source>
        <dbReference type="ARBA" id="ARBA00023242"/>
    </source>
</evidence>
<dbReference type="PRINTS" id="PR00320">
    <property type="entry name" value="GPROTEINBRPT"/>
</dbReference>
<feature type="compositionally biased region" description="Acidic residues" evidence="6">
    <location>
        <begin position="71"/>
        <end position="85"/>
    </location>
</feature>
<gene>
    <name evidence="7" type="ORF">EJ06DRAFT_525875</name>
</gene>
<keyword evidence="3" id="KW-0677">Repeat</keyword>
<dbReference type="GO" id="GO:0032040">
    <property type="term" value="C:small-subunit processome"/>
    <property type="evidence" value="ECO:0007669"/>
    <property type="project" value="TreeGrafter"/>
</dbReference>
<keyword evidence="2 5" id="KW-0853">WD repeat</keyword>
<feature type="repeat" description="WD" evidence="5">
    <location>
        <begin position="264"/>
        <end position="305"/>
    </location>
</feature>
<dbReference type="SMART" id="SM00320">
    <property type="entry name" value="WD40"/>
    <property type="match status" value="6"/>
</dbReference>
<dbReference type="OrthoDB" id="189968at2759"/>
<feature type="compositionally biased region" description="Basic and acidic residues" evidence="6">
    <location>
        <begin position="37"/>
        <end position="52"/>
    </location>
</feature>
<proteinExistence type="predicted"/>
<keyword evidence="8" id="KW-1185">Reference proteome</keyword>
<feature type="repeat" description="WD" evidence="5">
    <location>
        <begin position="306"/>
        <end position="347"/>
    </location>
</feature>
<evidence type="ECO:0000256" key="5">
    <source>
        <dbReference type="PROSITE-ProRule" id="PRU00221"/>
    </source>
</evidence>
<organism evidence="7 8">
    <name type="scientific">Trichodelitschia bisporula</name>
    <dbReference type="NCBI Taxonomy" id="703511"/>
    <lineage>
        <taxon>Eukaryota</taxon>
        <taxon>Fungi</taxon>
        <taxon>Dikarya</taxon>
        <taxon>Ascomycota</taxon>
        <taxon>Pezizomycotina</taxon>
        <taxon>Dothideomycetes</taxon>
        <taxon>Dothideomycetes incertae sedis</taxon>
        <taxon>Phaeotrichales</taxon>
        <taxon>Phaeotrichaceae</taxon>
        <taxon>Trichodelitschia</taxon>
    </lineage>
</organism>
<dbReference type="GO" id="GO:0034511">
    <property type="term" value="F:U3 snoRNA binding"/>
    <property type="evidence" value="ECO:0007669"/>
    <property type="project" value="InterPro"/>
</dbReference>
<dbReference type="InterPro" id="IPR015943">
    <property type="entry name" value="WD40/YVTN_repeat-like_dom_sf"/>
</dbReference>
<reference evidence="7" key="1">
    <citation type="journal article" date="2020" name="Stud. Mycol.">
        <title>101 Dothideomycetes genomes: a test case for predicting lifestyles and emergence of pathogens.</title>
        <authorList>
            <person name="Haridas S."/>
            <person name="Albert R."/>
            <person name="Binder M."/>
            <person name="Bloem J."/>
            <person name="Labutti K."/>
            <person name="Salamov A."/>
            <person name="Andreopoulos B."/>
            <person name="Baker S."/>
            <person name="Barry K."/>
            <person name="Bills G."/>
            <person name="Bluhm B."/>
            <person name="Cannon C."/>
            <person name="Castanera R."/>
            <person name="Culley D."/>
            <person name="Daum C."/>
            <person name="Ezra D."/>
            <person name="Gonzalez J."/>
            <person name="Henrissat B."/>
            <person name="Kuo A."/>
            <person name="Liang C."/>
            <person name="Lipzen A."/>
            <person name="Lutzoni F."/>
            <person name="Magnuson J."/>
            <person name="Mondo S."/>
            <person name="Nolan M."/>
            <person name="Ohm R."/>
            <person name="Pangilinan J."/>
            <person name="Park H.-J."/>
            <person name="Ramirez L."/>
            <person name="Alfaro M."/>
            <person name="Sun H."/>
            <person name="Tritt A."/>
            <person name="Yoshinaga Y."/>
            <person name="Zwiers L.-H."/>
            <person name="Turgeon B."/>
            <person name="Goodwin S."/>
            <person name="Spatafora J."/>
            <person name="Crous P."/>
            <person name="Grigoriev I."/>
        </authorList>
    </citation>
    <scope>NUCLEOTIDE SEQUENCE</scope>
    <source>
        <strain evidence="7">CBS 262.69</strain>
    </source>
</reference>
<dbReference type="Pfam" id="PF00400">
    <property type="entry name" value="WD40"/>
    <property type="match status" value="4"/>
</dbReference>
<dbReference type="InterPro" id="IPR020472">
    <property type="entry name" value="WD40_PAC1"/>
</dbReference>
<dbReference type="Gene3D" id="2.130.10.10">
    <property type="entry name" value="YVTN repeat-like/Quinoprotein amine dehydrogenase"/>
    <property type="match status" value="1"/>
</dbReference>
<dbReference type="CDD" id="cd00200">
    <property type="entry name" value="WD40"/>
    <property type="match status" value="1"/>
</dbReference>
<dbReference type="InterPro" id="IPR001680">
    <property type="entry name" value="WD40_rpt"/>
</dbReference>
<sequence length="571" mass="62615">MSSFFTAPASQRKRKRADGSAPAPKKRTASAAKPRPKTTDRPTRKPREREDSISGSDASDSDDDAPRQPVIDDESEGTSEEEGETADERRLRLAQRYLDNIREEVDEAGFDAADVDRDLIAERLKEDVAGTKGKLHRFIADDFVLPPESQTYFSADQRVVVAVATCAPYAFTASKDGTLVKWELPTPTDPNTPHPKNLTPRRRPKFITSYRANPSRAGDASYQGHTGSILCLAASSSGKFLASGGSDKRLVIWDAATLRPTKAFLQHRDSVLGVSFRRDTHMLFSASADRTIKIWSLDELAYVETLFGHQDHVIDVAGQASERCISVGARDRTARLWKVVEESQLVFRGGSGGKGDRGRASYAEGSIDRVALVDEDTFVTGSDNGTISLWSVHRKKPVFTVPVAHGMDTQLKPEEVSAEKDPDPQVPGRRQPRWVTALATVPLADVVLSGSWDGVVKVWRVTPDRRRIEAVGVLGRGEDEANANLEMQDTETNGAGKDDEVPQKAVRGVINDISVFERGEKGKDGLCVVVGTGKEMRLGQWKRFKEGKNGAVVFEVKRKEVEGLANGHGEK</sequence>
<protein>
    <submittedName>
        <fullName evidence="7">WD40 repeat-like protein</fullName>
    </submittedName>
</protein>
<evidence type="ECO:0000256" key="3">
    <source>
        <dbReference type="ARBA" id="ARBA00022737"/>
    </source>
</evidence>
<evidence type="ECO:0000256" key="1">
    <source>
        <dbReference type="ARBA" id="ARBA00004123"/>
    </source>
</evidence>
<dbReference type="PROSITE" id="PS50294">
    <property type="entry name" value="WD_REPEATS_REGION"/>
    <property type="match status" value="2"/>
</dbReference>
<name>A0A6G1IBI3_9PEZI</name>
<evidence type="ECO:0000256" key="2">
    <source>
        <dbReference type="ARBA" id="ARBA00022574"/>
    </source>
</evidence>